<protein>
    <recommendedName>
        <fullName evidence="2">chitin synthase</fullName>
        <ecNumber evidence="2">2.4.1.16</ecNumber>
    </recommendedName>
</protein>
<dbReference type="Gene3D" id="1.20.58.530">
    <property type="match status" value="1"/>
</dbReference>
<keyword evidence="14 15" id="KW-0009">Actin-binding</keyword>
<reference evidence="21 22" key="1">
    <citation type="journal article" date="2015" name="Genome Biol. Evol.">
        <title>Phylogenomic analyses indicate that early fungi evolved digesting cell walls of algal ancestors of land plants.</title>
        <authorList>
            <person name="Chang Y."/>
            <person name="Wang S."/>
            <person name="Sekimoto S."/>
            <person name="Aerts A.L."/>
            <person name="Choi C."/>
            <person name="Clum A."/>
            <person name="LaButti K.M."/>
            <person name="Lindquist E.A."/>
            <person name="Yee Ngan C."/>
            <person name="Ohm R.A."/>
            <person name="Salamov A.A."/>
            <person name="Grigoriev I.V."/>
            <person name="Spatafora J.W."/>
            <person name="Berbee M.L."/>
        </authorList>
    </citation>
    <scope>NUCLEOTIDE SEQUENCE [LARGE SCALE GENOMIC DNA]</scope>
    <source>
        <strain evidence="21 22">NRRL 28638</strain>
    </source>
</reference>
<evidence type="ECO:0000259" key="19">
    <source>
        <dbReference type="PROSITE" id="PS51456"/>
    </source>
</evidence>
<proteinExistence type="inferred from homology"/>
<dbReference type="InterPro" id="IPR036037">
    <property type="entry name" value="MYSc_Myo17"/>
</dbReference>
<dbReference type="GO" id="GO:0005886">
    <property type="term" value="C:plasma membrane"/>
    <property type="evidence" value="ECO:0007669"/>
    <property type="project" value="UniProtKB-SubCell"/>
</dbReference>
<dbReference type="GO" id="GO:0005524">
    <property type="term" value="F:ATP binding"/>
    <property type="evidence" value="ECO:0007669"/>
    <property type="project" value="UniProtKB-UniRule"/>
</dbReference>
<evidence type="ECO:0000256" key="7">
    <source>
        <dbReference type="ARBA" id="ARBA00022741"/>
    </source>
</evidence>
<feature type="region of interest" description="Disordered" evidence="17">
    <location>
        <begin position="1689"/>
        <end position="1739"/>
    </location>
</feature>
<keyword evidence="5 21" id="KW-0808">Transferase</keyword>
<accession>A0A137NSY6</accession>
<dbReference type="PROSITE" id="PS51998">
    <property type="entry name" value="DEK_C"/>
    <property type="match status" value="1"/>
</dbReference>
<feature type="transmembrane region" description="Helical" evidence="18">
    <location>
        <begin position="1536"/>
        <end position="1556"/>
    </location>
</feature>
<dbReference type="Gene3D" id="1.10.10.60">
    <property type="entry name" value="Homeodomain-like"/>
    <property type="match status" value="1"/>
</dbReference>
<evidence type="ECO:0000256" key="3">
    <source>
        <dbReference type="ARBA" id="ARBA00022475"/>
    </source>
</evidence>
<evidence type="ECO:0000256" key="11">
    <source>
        <dbReference type="ARBA" id="ARBA00023136"/>
    </source>
</evidence>
<dbReference type="InterPro" id="IPR029044">
    <property type="entry name" value="Nucleotide-diphossugar_trans"/>
</dbReference>
<dbReference type="EC" id="2.4.1.16" evidence="2"/>
<gene>
    <name evidence="21" type="ORF">CONCODRAFT_12459</name>
</gene>
<dbReference type="PANTHER" id="PTHR22914:SF45">
    <property type="entry name" value="CHITIN SYNTHASE"/>
    <property type="match status" value="1"/>
</dbReference>
<keyword evidence="10 15" id="KW-0518">Myosin</keyword>
<dbReference type="InterPro" id="IPR001609">
    <property type="entry name" value="Myosin_head_motor_dom-like"/>
</dbReference>
<keyword evidence="4" id="KW-0328">Glycosyltransferase</keyword>
<evidence type="ECO:0000256" key="15">
    <source>
        <dbReference type="PROSITE-ProRule" id="PRU00782"/>
    </source>
</evidence>
<keyword evidence="16" id="KW-0175">Coiled coil</keyword>
<dbReference type="SUPFAM" id="SSF53448">
    <property type="entry name" value="Nucleotide-diphospho-sugar transferases"/>
    <property type="match status" value="1"/>
</dbReference>
<dbReference type="Gene3D" id="3.10.120.10">
    <property type="entry name" value="Cytochrome b5-like heme/steroid binding domain"/>
    <property type="match status" value="1"/>
</dbReference>
<evidence type="ECO:0000256" key="16">
    <source>
        <dbReference type="SAM" id="Coils"/>
    </source>
</evidence>
<dbReference type="InterPro" id="IPR027417">
    <property type="entry name" value="P-loop_NTPase"/>
</dbReference>
<dbReference type="Proteomes" id="UP000070444">
    <property type="component" value="Unassembled WGS sequence"/>
</dbReference>
<dbReference type="GO" id="GO:0006031">
    <property type="term" value="P:chitin biosynthetic process"/>
    <property type="evidence" value="ECO:0007669"/>
    <property type="project" value="TreeGrafter"/>
</dbReference>
<dbReference type="InterPro" id="IPR036400">
    <property type="entry name" value="Cyt_B5-like_heme/steroid_sf"/>
</dbReference>
<evidence type="ECO:0000313" key="22">
    <source>
        <dbReference type="Proteomes" id="UP000070444"/>
    </source>
</evidence>
<dbReference type="InterPro" id="IPR001199">
    <property type="entry name" value="Cyt_B5-like_heme/steroid-bd"/>
</dbReference>
<keyword evidence="3" id="KW-1003">Cell membrane</keyword>
<evidence type="ECO:0000256" key="6">
    <source>
        <dbReference type="ARBA" id="ARBA00022692"/>
    </source>
</evidence>
<dbReference type="Pfam" id="PF00063">
    <property type="entry name" value="Myosin_head"/>
    <property type="match status" value="1"/>
</dbReference>
<keyword evidence="7 15" id="KW-0547">Nucleotide-binding</keyword>
<dbReference type="PANTHER" id="PTHR22914">
    <property type="entry name" value="CHITIN SYNTHASE"/>
    <property type="match status" value="1"/>
</dbReference>
<dbReference type="GO" id="GO:0031505">
    <property type="term" value="P:fungal-type cell wall organization"/>
    <property type="evidence" value="ECO:0007669"/>
    <property type="project" value="TreeGrafter"/>
</dbReference>
<evidence type="ECO:0000256" key="8">
    <source>
        <dbReference type="ARBA" id="ARBA00022840"/>
    </source>
</evidence>
<evidence type="ECO:0000256" key="4">
    <source>
        <dbReference type="ARBA" id="ARBA00022676"/>
    </source>
</evidence>
<dbReference type="GO" id="GO:0003774">
    <property type="term" value="F:cytoskeletal motor activity"/>
    <property type="evidence" value="ECO:0007669"/>
    <property type="project" value="UniProtKB-UniRule"/>
</dbReference>
<feature type="coiled-coil region" evidence="16">
    <location>
        <begin position="798"/>
        <end position="825"/>
    </location>
</feature>
<feature type="transmembrane region" description="Helical" evidence="18">
    <location>
        <begin position="1138"/>
        <end position="1160"/>
    </location>
</feature>
<dbReference type="PROSITE" id="PS00675">
    <property type="entry name" value="SIGMA54_INTERACT_1"/>
    <property type="match status" value="1"/>
</dbReference>
<dbReference type="SUPFAM" id="SSF52540">
    <property type="entry name" value="P-loop containing nucleoside triphosphate hydrolases"/>
    <property type="match status" value="1"/>
</dbReference>
<keyword evidence="11 18" id="KW-0472">Membrane</keyword>
<feature type="domain" description="DEK-C" evidence="20">
    <location>
        <begin position="1820"/>
        <end position="1875"/>
    </location>
</feature>
<feature type="domain" description="Myosin motor" evidence="19">
    <location>
        <begin position="22"/>
        <end position="745"/>
    </location>
</feature>
<organism evidence="21 22">
    <name type="scientific">Conidiobolus coronatus (strain ATCC 28846 / CBS 209.66 / NRRL 28638)</name>
    <name type="common">Delacroixia coronata</name>
    <dbReference type="NCBI Taxonomy" id="796925"/>
    <lineage>
        <taxon>Eukaryota</taxon>
        <taxon>Fungi</taxon>
        <taxon>Fungi incertae sedis</taxon>
        <taxon>Zoopagomycota</taxon>
        <taxon>Entomophthoromycotina</taxon>
        <taxon>Entomophthoromycetes</taxon>
        <taxon>Entomophthorales</taxon>
        <taxon>Ancylistaceae</taxon>
        <taxon>Conidiobolus</taxon>
    </lineage>
</organism>
<feature type="transmembrane region" description="Helical" evidence="18">
    <location>
        <begin position="873"/>
        <end position="895"/>
    </location>
</feature>
<dbReference type="GO" id="GO:0016459">
    <property type="term" value="C:myosin complex"/>
    <property type="evidence" value="ECO:0007669"/>
    <property type="project" value="UniProtKB-KW"/>
</dbReference>
<keyword evidence="22" id="KW-1185">Reference proteome</keyword>
<dbReference type="OMA" id="FATWWIP"/>
<evidence type="ECO:0000313" key="21">
    <source>
        <dbReference type="EMBL" id="KXN65840.1"/>
    </source>
</evidence>
<evidence type="ECO:0000256" key="17">
    <source>
        <dbReference type="SAM" id="MobiDB-lite"/>
    </source>
</evidence>
<feature type="binding site" evidence="15">
    <location>
        <begin position="122"/>
        <end position="129"/>
    </location>
    <ligand>
        <name>ATP</name>
        <dbReference type="ChEBI" id="CHEBI:30616"/>
    </ligand>
</feature>
<evidence type="ECO:0000256" key="10">
    <source>
        <dbReference type="ARBA" id="ARBA00023123"/>
    </source>
</evidence>
<dbReference type="GO" id="GO:0004100">
    <property type="term" value="F:chitin synthase activity"/>
    <property type="evidence" value="ECO:0007669"/>
    <property type="project" value="UniProtKB-EC"/>
</dbReference>
<feature type="region of interest" description="Disordered" evidence="17">
    <location>
        <begin position="581"/>
        <end position="606"/>
    </location>
</feature>
<evidence type="ECO:0000256" key="14">
    <source>
        <dbReference type="ARBA" id="ARBA00023203"/>
    </source>
</evidence>
<keyword evidence="13" id="KW-0325">Glycoprotein</keyword>
<dbReference type="GO" id="GO:0030428">
    <property type="term" value="C:cell septum"/>
    <property type="evidence" value="ECO:0007669"/>
    <property type="project" value="TreeGrafter"/>
</dbReference>
<dbReference type="STRING" id="796925.A0A137NSY6"/>
<sequence>MTTRLVAKPTHSGRNEPSGADRNLSDLVFLSNKTKPSVVATLQQRYMSEEVYTRVGARVLLSVNPCKQVNIYDKETGEKYVKDYRNCSGQREELPPHIFSFANTVYFHLKRSGIDQSVVINGESGSGKTEVKKYFLQQMSNLRSSSKKEAKLYTQILASEKVFESFGNASTVHHHNASRFGKYMELQFDNRGRTIGVKNLDYLLEKTRVTSVPRNESNFHVFYQMLAGVTAEEKAHFQLHEPGHFHYLQSTLPAYSPDQLNSQFHDLKTNMKSVGFNRKFQSQIFQVLAAILHLGNVQFANQHGAAQEAAYVKNDEVLSTVADFLGLLPSSLEGLLTYKTKLIKKEMCTVYLDAAQSAVQRDDLATVLYSLLFSWIIEYINTRLCKENQANFIGLLDLPGFQVNPNGNGFEQFLTNYANERLYNYMCYQLFEASNDAYAEDMVQIPIVPYVSNQPVTTLLGKSGTGVISILHKQANKARGPNNDPGMLAALHKAHAENDYFSANLNMGEFTIRHFAAPVTYNSSGFMAKNMDSICLDFVSTFKGDSGIPVGNPFVSGLFTSSAVTTESHPKNTAAIVSAQQNAMPARKPSMKNPRSNKDTEEIETSTGRNRVICASTQFQTALDELFDTFDNTEPWFVICLRANNSNVSDQFDSGTVGDQVDRYSLANLAQRKEIEYTVCYQHDEFVGRYLQILEPMGIDPNRTAAQICEAAANIFGWGPEHIALGHQFCYLSDEVWRDLEDHLRATERENMHRGFEEGGLGAPKPGFMNDDAQSFYSDDDNIGEDQQSVMDADPALASQEDILLTRAENNIKVIEEEEEEEEDDKPPKTRARKMWVCCTWSLTWWIPSFLLSCCGRMKHRDIRMAWREKVALCLIIFLMCASMILFICGINYLVCPKRNIMAPTEIADAYNQDKANKAYTSVYGRVYNINKLNSPHGSVATTQIAKIFAGKDASGLFPMQLSSLCLRYDGTNIDERLNLQNDTTGQIGDMAYAKYHDHRFYLPNAYNPTWFQSVMNVMDSQYKVSDLAYDVKAVAGFSNQDKTWVIYNNQVYDFTDYIKQNFFTLPNTDGQLSQDTKNFLDPTFVELVNAGSGKDITQQFDKLYSSNPQLKGITLGCMNQIFYRGKVDDRNSFKCMFSSYVLLALSVFIFLILFAKFLASLSFGSKPEPEDHDKFVICNVPCYTEGEDSLRKTIDSLAVLKYDDKRKLLFIICDGMIVGGGNDAPTPRIVLDILGSDPNLQPEPLSFLSLGEGMKQHNMGKVYTGLYECQGHVVPYMVVVKTGRPIERSRPGNRGKRDSQLILMRFFNKVHYDYPMTPLELEIYHQIKNVIGVDPHFYEYVLMVDADTLVMPDSLNRLISAMLHDMKIMGICGETALENEKDTWATMIQVYEYFISHHLAKAFESLFGTVTCLPGCFCMYRIRAPNKNVPLLVNNAIIKDYSENIVDTLHKKNLLHLGEDRYLTTLMLKHFPFFKMTFTSDAKCLTLAPDTWGVLLSQRRRWINSTVHNLLELVFLPRLCGFCCFSMRFVVFMDLLSTIVMPASIFVLGYLFYVIATSTTALPTISICLIVAPYVLQVLVFIIRRKWEHIGWMIVYILALPVFAFFIPVYSFWHFDDFSWGNTRLVVGEGGKKKKIVAAEEGKFDPKSIPVKKWSEYEEEIWENGTEYSADSKQSGYTSKTSETALKKGLHHQQGSFLTPAPGYPGANPSYDMSQFYPPSSPVPHGPGSRPGSRLNLNASSADMRGGSNLDLSYGAHAIPMNNMNTMNSAISLNRPVSHVAPSYYDSPSRAGSPSMLLANQQPTPQSYPMAQNMSGYLGPSDQEIAAEVKRILSSANLMNITKKQMREDLSRVFNCDMTPRKDYINYCIEMVLQGQM</sequence>
<evidence type="ECO:0000256" key="5">
    <source>
        <dbReference type="ARBA" id="ARBA00022679"/>
    </source>
</evidence>
<dbReference type="PRINTS" id="PR00193">
    <property type="entry name" value="MYOSINHEAVY"/>
</dbReference>
<keyword evidence="8 15" id="KW-0067">ATP-binding</keyword>
<dbReference type="Gene3D" id="1.20.120.720">
    <property type="entry name" value="Myosin VI head, motor domain, U50 subdomain"/>
    <property type="match status" value="1"/>
</dbReference>
<dbReference type="GO" id="GO:0003779">
    <property type="term" value="F:actin binding"/>
    <property type="evidence" value="ECO:0007669"/>
    <property type="project" value="UniProtKB-KW"/>
</dbReference>
<evidence type="ECO:0000259" key="20">
    <source>
        <dbReference type="PROSITE" id="PS51998"/>
    </source>
</evidence>
<dbReference type="SMART" id="SM01117">
    <property type="entry name" value="Cyt-b5"/>
    <property type="match status" value="2"/>
</dbReference>
<dbReference type="Pfam" id="PF08766">
    <property type="entry name" value="DEK_C"/>
    <property type="match status" value="1"/>
</dbReference>
<evidence type="ECO:0000256" key="1">
    <source>
        <dbReference type="ARBA" id="ARBA00004651"/>
    </source>
</evidence>
<dbReference type="InterPro" id="IPR025662">
    <property type="entry name" value="Sigma_54_int_dom_ATP-bd_1"/>
</dbReference>
<dbReference type="PROSITE" id="PS51456">
    <property type="entry name" value="MYOSIN_MOTOR"/>
    <property type="match status" value="1"/>
</dbReference>
<dbReference type="InterPro" id="IPR004835">
    <property type="entry name" value="Chitin_synth"/>
</dbReference>
<evidence type="ECO:0000256" key="2">
    <source>
        <dbReference type="ARBA" id="ARBA00012543"/>
    </source>
</evidence>
<keyword evidence="9 18" id="KW-1133">Transmembrane helix</keyword>
<dbReference type="EMBL" id="KQ964808">
    <property type="protein sequence ID" value="KXN65840.1"/>
    <property type="molecule type" value="Genomic_DNA"/>
</dbReference>
<evidence type="ECO:0000256" key="9">
    <source>
        <dbReference type="ARBA" id="ARBA00022989"/>
    </source>
</evidence>
<keyword evidence="12 15" id="KW-0505">Motor protein</keyword>
<evidence type="ECO:0000256" key="13">
    <source>
        <dbReference type="ARBA" id="ARBA00023180"/>
    </source>
</evidence>
<dbReference type="InterPro" id="IPR014876">
    <property type="entry name" value="DEK_C"/>
</dbReference>
<dbReference type="SMART" id="SM00242">
    <property type="entry name" value="MYSc"/>
    <property type="match status" value="1"/>
</dbReference>
<feature type="transmembrane region" description="Helical" evidence="18">
    <location>
        <begin position="1591"/>
        <end position="1614"/>
    </location>
</feature>
<dbReference type="SUPFAM" id="SSF109715">
    <property type="entry name" value="DEK C-terminal domain"/>
    <property type="match status" value="1"/>
</dbReference>
<dbReference type="Gene3D" id="3.40.850.10">
    <property type="entry name" value="Kinesin motor domain"/>
    <property type="match status" value="1"/>
</dbReference>
<dbReference type="OrthoDB" id="370884at2759"/>
<comment type="similarity">
    <text evidence="15">Belongs to the TRAFAC class myosin-kinesin ATPase superfamily. Myosin family.</text>
</comment>
<evidence type="ECO:0000256" key="18">
    <source>
        <dbReference type="SAM" id="Phobius"/>
    </source>
</evidence>
<feature type="region of interest" description="Actin-binding" evidence="15">
    <location>
        <begin position="623"/>
        <end position="645"/>
    </location>
</feature>
<feature type="transmembrane region" description="Helical" evidence="18">
    <location>
        <begin position="1562"/>
        <end position="1584"/>
    </location>
</feature>
<dbReference type="Gene3D" id="1.10.10.820">
    <property type="match status" value="1"/>
</dbReference>
<dbReference type="InterPro" id="IPR036961">
    <property type="entry name" value="Kinesin_motor_dom_sf"/>
</dbReference>
<feature type="region of interest" description="Disordered" evidence="17">
    <location>
        <begin position="1"/>
        <end position="22"/>
    </location>
</feature>
<name>A0A137NSY6_CONC2</name>
<dbReference type="CDD" id="cd04190">
    <property type="entry name" value="Chitin_synth_C"/>
    <property type="match status" value="1"/>
</dbReference>
<keyword evidence="6 18" id="KW-0812">Transmembrane</keyword>
<dbReference type="Gene3D" id="3.90.550.10">
    <property type="entry name" value="Spore Coat Polysaccharide Biosynthesis Protein SpsA, Chain A"/>
    <property type="match status" value="1"/>
</dbReference>
<dbReference type="Pfam" id="PF03142">
    <property type="entry name" value="Chitin_synth_2"/>
    <property type="match status" value="1"/>
</dbReference>
<dbReference type="SUPFAM" id="SSF55856">
    <property type="entry name" value="Cytochrome b5-like heme/steroid binding domain"/>
    <property type="match status" value="2"/>
</dbReference>
<evidence type="ECO:0000256" key="12">
    <source>
        <dbReference type="ARBA" id="ARBA00023175"/>
    </source>
</evidence>
<dbReference type="CDD" id="cd14879">
    <property type="entry name" value="MYSc_Myo17"/>
    <property type="match status" value="1"/>
</dbReference>
<comment type="subcellular location">
    <subcellularLocation>
        <location evidence="1">Cell membrane</location>
        <topology evidence="1">Multi-pass membrane protein</topology>
    </subcellularLocation>
</comment>